<protein>
    <submittedName>
        <fullName evidence="2">AciE</fullName>
    </submittedName>
</protein>
<reference evidence="2" key="1">
    <citation type="submission" date="2017-06" db="EMBL/GenBank/DDBJ databases">
        <title>8-epi-di-N-acetylacinetaminic acid: A new non-2-ulosonic acid found in the K73 capsule produced by an Acinetobacter baumannii isolate from Singapore.</title>
        <authorList>
            <person name="Kenyon J.J."/>
            <person name="Notaro A."/>
            <person name="Hzu L.-Y."/>
            <person name="De Castro C."/>
            <person name="Hall R.M."/>
        </authorList>
    </citation>
    <scope>NUCLEOTIDE SEQUENCE</scope>
    <source>
        <strain evidence="2">SGH 0703</strain>
    </source>
</reference>
<dbReference type="PRINTS" id="PR00080">
    <property type="entry name" value="SDRFAMILY"/>
</dbReference>
<dbReference type="Gene3D" id="3.40.50.720">
    <property type="entry name" value="NAD(P)-binding Rossmann-like Domain"/>
    <property type="match status" value="1"/>
</dbReference>
<dbReference type="Pfam" id="PF13561">
    <property type="entry name" value="adh_short_C2"/>
    <property type="match status" value="1"/>
</dbReference>
<dbReference type="GO" id="GO:0030497">
    <property type="term" value="P:fatty acid elongation"/>
    <property type="evidence" value="ECO:0007669"/>
    <property type="project" value="TreeGrafter"/>
</dbReference>
<organism evidence="2">
    <name type="scientific">Acinetobacter baumannii</name>
    <dbReference type="NCBI Taxonomy" id="470"/>
    <lineage>
        <taxon>Bacteria</taxon>
        <taxon>Pseudomonadati</taxon>
        <taxon>Pseudomonadota</taxon>
        <taxon>Gammaproteobacteria</taxon>
        <taxon>Moraxellales</taxon>
        <taxon>Moraxellaceae</taxon>
        <taxon>Acinetobacter</taxon>
        <taxon>Acinetobacter calcoaceticus/baumannii complex</taxon>
    </lineage>
</organism>
<dbReference type="InterPro" id="IPR036291">
    <property type="entry name" value="NAD(P)-bd_dom_sf"/>
</dbReference>
<dbReference type="EMBL" id="MF362178">
    <property type="protein sequence ID" value="ASR24079.1"/>
    <property type="molecule type" value="Genomic_DNA"/>
</dbReference>
<gene>
    <name evidence="2" type="primary">aciE</name>
</gene>
<evidence type="ECO:0000256" key="1">
    <source>
        <dbReference type="ARBA" id="ARBA00006484"/>
    </source>
</evidence>
<dbReference type="PANTHER" id="PTHR42760">
    <property type="entry name" value="SHORT-CHAIN DEHYDROGENASES/REDUCTASES FAMILY MEMBER"/>
    <property type="match status" value="1"/>
</dbReference>
<dbReference type="PANTHER" id="PTHR42760:SF40">
    <property type="entry name" value="3-OXOACYL-[ACYL-CARRIER-PROTEIN] REDUCTASE, CHLOROPLASTIC"/>
    <property type="match status" value="1"/>
</dbReference>
<dbReference type="RefSeq" id="WP_071713611.1">
    <property type="nucleotide sequence ID" value="NZ_FPGS02000086.1"/>
</dbReference>
<evidence type="ECO:0000313" key="2">
    <source>
        <dbReference type="EMBL" id="ASR24079.1"/>
    </source>
</evidence>
<dbReference type="AlphaFoldDB" id="A0A222UR32"/>
<comment type="similarity">
    <text evidence="1">Belongs to the short-chain dehydrogenases/reductases (SDR) family.</text>
</comment>
<dbReference type="FunFam" id="3.40.50.720:FF:000084">
    <property type="entry name" value="Short-chain dehydrogenase reductase"/>
    <property type="match status" value="1"/>
</dbReference>
<name>A0A222UR32_ACIBA</name>
<dbReference type="SUPFAM" id="SSF51735">
    <property type="entry name" value="NAD(P)-binding Rossmann-fold domains"/>
    <property type="match status" value="1"/>
</dbReference>
<dbReference type="PRINTS" id="PR00081">
    <property type="entry name" value="GDHRDH"/>
</dbReference>
<dbReference type="InterPro" id="IPR002347">
    <property type="entry name" value="SDR_fam"/>
</dbReference>
<dbReference type="GO" id="GO:0016616">
    <property type="term" value="F:oxidoreductase activity, acting on the CH-OH group of donors, NAD or NADP as acceptor"/>
    <property type="evidence" value="ECO:0007669"/>
    <property type="project" value="TreeGrafter"/>
</dbReference>
<proteinExistence type="inferred from homology"/>
<sequence length="265" mass="29033">MTSLKTLFDLTGKTALVTGGAGLLGSQIADALAEQGANLIIASRSSEKCIAKAKQLRDDFPNIKVEICPLDLVDTKSIQECIEYSENVFGTLDILVTCAWSGRKNSWETINDEDWNYDIEVCLNGVYRLIKASTQALRKSKGVILNIGSMYGHVAPDYRLYEGVPQANPPSYGAAKAGIIQLTKYLGSFLAKDGIRVNCISPGPFPFEHIINEFPEFKQRLCDKNPMQRLGKAHEIKGAAIFLCSDASSYVTGQNLCVDGGWTIW</sequence>
<accession>A0A222UR32</accession>